<keyword evidence="2" id="KW-1185">Reference proteome</keyword>
<accession>A0AA38FEA4</accession>
<evidence type="ECO:0000313" key="2">
    <source>
        <dbReference type="Proteomes" id="UP000824469"/>
    </source>
</evidence>
<organism evidence="1 2">
    <name type="scientific">Taxus chinensis</name>
    <name type="common">Chinese yew</name>
    <name type="synonym">Taxus wallichiana var. chinensis</name>
    <dbReference type="NCBI Taxonomy" id="29808"/>
    <lineage>
        <taxon>Eukaryota</taxon>
        <taxon>Viridiplantae</taxon>
        <taxon>Streptophyta</taxon>
        <taxon>Embryophyta</taxon>
        <taxon>Tracheophyta</taxon>
        <taxon>Spermatophyta</taxon>
        <taxon>Pinopsida</taxon>
        <taxon>Pinidae</taxon>
        <taxon>Conifers II</taxon>
        <taxon>Cupressales</taxon>
        <taxon>Taxaceae</taxon>
        <taxon>Taxus</taxon>
    </lineage>
</organism>
<protein>
    <submittedName>
        <fullName evidence="1">Uncharacterized protein</fullName>
    </submittedName>
</protein>
<sequence>MEVSSKRCRWVNKLQEYDMDIQTMKLVRGLGLTKLMDKSNLQTIEVNEVEGERVDVLEKL</sequence>
<feature type="non-terminal residue" evidence="1">
    <location>
        <position position="60"/>
    </location>
</feature>
<gene>
    <name evidence="1" type="ORF">KI387_030462</name>
</gene>
<dbReference type="AlphaFoldDB" id="A0AA38FEA4"/>
<evidence type="ECO:0000313" key="1">
    <source>
        <dbReference type="EMBL" id="KAH9298780.1"/>
    </source>
</evidence>
<reference evidence="1 2" key="1">
    <citation type="journal article" date="2021" name="Nat. Plants">
        <title>The Taxus genome provides insights into paclitaxel biosynthesis.</title>
        <authorList>
            <person name="Xiong X."/>
            <person name="Gou J."/>
            <person name="Liao Q."/>
            <person name="Li Y."/>
            <person name="Zhou Q."/>
            <person name="Bi G."/>
            <person name="Li C."/>
            <person name="Du R."/>
            <person name="Wang X."/>
            <person name="Sun T."/>
            <person name="Guo L."/>
            <person name="Liang H."/>
            <person name="Lu P."/>
            <person name="Wu Y."/>
            <person name="Zhang Z."/>
            <person name="Ro D.K."/>
            <person name="Shang Y."/>
            <person name="Huang S."/>
            <person name="Yan J."/>
        </authorList>
    </citation>
    <scope>NUCLEOTIDE SEQUENCE [LARGE SCALE GENOMIC DNA]</scope>
    <source>
        <strain evidence="1">Ta-2019</strain>
    </source>
</reference>
<name>A0AA38FEA4_TAXCH</name>
<proteinExistence type="predicted"/>
<dbReference type="Proteomes" id="UP000824469">
    <property type="component" value="Unassembled WGS sequence"/>
</dbReference>
<dbReference type="EMBL" id="JAHRHJ020000010">
    <property type="protein sequence ID" value="KAH9298780.1"/>
    <property type="molecule type" value="Genomic_DNA"/>
</dbReference>
<comment type="caution">
    <text evidence="1">The sequence shown here is derived from an EMBL/GenBank/DDBJ whole genome shotgun (WGS) entry which is preliminary data.</text>
</comment>